<dbReference type="PANTHER" id="PTHR11225:SF4">
    <property type="entry name" value="NUCLEAR PORE COMPLEX PROTEIN NUP93"/>
    <property type="match status" value="1"/>
</dbReference>
<organism evidence="5 6">
    <name type="scientific">Plasmodiophora brassicae</name>
    <name type="common">Clubroot disease agent</name>
    <dbReference type="NCBI Taxonomy" id="37360"/>
    <lineage>
        <taxon>Eukaryota</taxon>
        <taxon>Sar</taxon>
        <taxon>Rhizaria</taxon>
        <taxon>Endomyxa</taxon>
        <taxon>Phytomyxea</taxon>
        <taxon>Plasmodiophorida</taxon>
        <taxon>Plasmodiophoridae</taxon>
        <taxon>Plasmodiophora</taxon>
    </lineage>
</organism>
<keyword evidence="3" id="KW-0539">Nucleus</keyword>
<evidence type="ECO:0000313" key="6">
    <source>
        <dbReference type="Proteomes" id="UP000290189"/>
    </source>
</evidence>
<dbReference type="GO" id="GO:0006606">
    <property type="term" value="P:protein import into nucleus"/>
    <property type="evidence" value="ECO:0007669"/>
    <property type="project" value="TreeGrafter"/>
</dbReference>
<gene>
    <name evidence="5" type="ORF">PLBR_LOCUS919</name>
</gene>
<dbReference type="InterPro" id="IPR007231">
    <property type="entry name" value="Nucleoporin_int_Nup93/Nic96"/>
</dbReference>
<sequence>MAAAMDYQKLVLESEALLADLPADLQQRAGCQLVRSLPQLQAESSRFAGRQTKRSFAESGQALAVSGLDRFDLSKEKRALDKIDLSSAYEDFEPTADQNLDRYLDYQHSLLVNALIEENNNKIMQEFRDNYNARMWQDWQKQKNLLLRNLAMNFADSSPTRKAVAAPLPEEARGSAYQAHALAPSVTKQAVYSEAVVDVLNKRGHVAEMFARAAARVTEHTASKDTSVPEVWKLVEEFAYATSQHRSVPAPYPVLLHASIRFLEVQFRDWVSEHLGKARIGGTPGIANHLRAFIREIVFRQRYPSFMKQDVMIDNVPLWVQLFYCLRCGARNEAVEIVSQASRMHPENAQLALLASCMASERLTQDQVSALSIDYNSFVRDEADPFAVTVYNVVARGAFESYDTMKYRQNQEYRALFRRYIAPTHTDYLWFTLSLLDHNDVLENLKHFQTTIRGYEQHFSRNQTDPVLYFLVLLLSLQFATAVQYLLSSSVYRVDAVHFAVSVDQLGLLLPRTVAEARSELEEVDIEAVLREYLLDPSAPVPPASAVRYLALIAEAHPESFDALFVELLVGHLPPLEQIETISTLVNKEAGIAREYVPSDRIDRLCLVAADRACRDEAFLVANELYAIAEPQPQERYAQTLIRLLDRHLSAISSPIRQLAMSRAQPVLGRPELSSRVRDGLEALYQLVAFFNANHGIRFDEALNLVCFSSESGVTFVPLAPTDIQPTMTRFGYLNSVTGGVLARSFPEVATIIMKILFNKYQMVRSAEQDPSRFQSQAAVLRDLREQAQALHSFYIKLESTGVVASYAEPFSKFYRTRGGRTCMVQGAKPSKRPSHRSWSAEMARAGVRAAGALRTSLADLQYEHDALRQEYDAARAEASSAKKRLAEERHRIRDCELEVCRLQTLVADIRRSCGAYVEQQREVRACAQKAQRSLAALRRQHRIPASDASLQDVVRSIRQIAHPEDDDDDDDADERCDALETASDVVASDAPCALGAQHPLQEDVLERRPPSNLEAYLPQMSSDAVTQTDEVPGQADHPAQWGPPGAVPVPPVLMMTEWTQTDGDGGQPAPASVIAELESELRRERERSHRWREQVLSAARDDVAGGRDPIPTMPSAPLFAPTVVDYDSALGREYGEMDRLHARLTDILSSYPEYSC</sequence>
<evidence type="ECO:0008006" key="7">
    <source>
        <dbReference type="Google" id="ProtNLM"/>
    </source>
</evidence>
<evidence type="ECO:0000313" key="5">
    <source>
        <dbReference type="EMBL" id="SPQ93704.1"/>
    </source>
</evidence>
<proteinExistence type="inferred from homology"/>
<keyword evidence="5" id="KW-0496">Mitochondrion</keyword>
<geneLocation type="mitochondrion" evidence="5"/>
<evidence type="ECO:0000256" key="2">
    <source>
        <dbReference type="ARBA" id="ARBA00010186"/>
    </source>
</evidence>
<dbReference type="GO" id="GO:0005643">
    <property type="term" value="C:nuclear pore"/>
    <property type="evidence" value="ECO:0007669"/>
    <property type="project" value="InterPro"/>
</dbReference>
<comment type="similarity">
    <text evidence="2">Belongs to the nucleoporin interacting component (NIC) family.</text>
</comment>
<protein>
    <recommendedName>
        <fullName evidence="7">Nuclear pore protein</fullName>
    </recommendedName>
</protein>
<dbReference type="AlphaFoldDB" id="A0A3P3Y0W3"/>
<keyword evidence="4" id="KW-0175">Coiled coil</keyword>
<feature type="coiled-coil region" evidence="4">
    <location>
        <begin position="858"/>
        <end position="899"/>
    </location>
</feature>
<accession>A0A3P3Y0W3</accession>
<evidence type="ECO:0000256" key="4">
    <source>
        <dbReference type="SAM" id="Coils"/>
    </source>
</evidence>
<evidence type="ECO:0000256" key="1">
    <source>
        <dbReference type="ARBA" id="ARBA00004259"/>
    </source>
</evidence>
<dbReference type="EMBL" id="OVEO01000001">
    <property type="protein sequence ID" value="SPQ93704.1"/>
    <property type="molecule type" value="Genomic_DNA"/>
</dbReference>
<dbReference type="Proteomes" id="UP000290189">
    <property type="component" value="Unassembled WGS sequence"/>
</dbReference>
<dbReference type="Pfam" id="PF04097">
    <property type="entry name" value="Nic96"/>
    <property type="match status" value="1"/>
</dbReference>
<dbReference type="GO" id="GO:0016973">
    <property type="term" value="P:poly(A)+ mRNA export from nucleus"/>
    <property type="evidence" value="ECO:0007669"/>
    <property type="project" value="TreeGrafter"/>
</dbReference>
<dbReference type="PANTHER" id="PTHR11225">
    <property type="entry name" value="NUCLEAR PORE COMPLEX PROTEIN NUP93 NUCLEOPORIN NUP93 DEAD EYE PROTEIN"/>
    <property type="match status" value="1"/>
</dbReference>
<evidence type="ECO:0000256" key="3">
    <source>
        <dbReference type="ARBA" id="ARBA00023242"/>
    </source>
</evidence>
<dbReference type="GO" id="GO:0017056">
    <property type="term" value="F:structural constituent of nuclear pore"/>
    <property type="evidence" value="ECO:0007669"/>
    <property type="project" value="InterPro"/>
</dbReference>
<reference evidence="5 6" key="1">
    <citation type="submission" date="2018-03" db="EMBL/GenBank/DDBJ databases">
        <authorList>
            <person name="Fogelqvist J."/>
        </authorList>
    </citation>
    <scope>NUCLEOTIDE SEQUENCE [LARGE SCALE GENOMIC DNA]</scope>
</reference>
<comment type="subcellular location">
    <subcellularLocation>
        <location evidence="1">Nucleus envelope</location>
    </subcellularLocation>
</comment>
<name>A0A3P3Y0W3_PLABS</name>